<protein>
    <submittedName>
        <fullName evidence="1">Uncharacterized protein</fullName>
    </submittedName>
</protein>
<evidence type="ECO:0000313" key="1">
    <source>
        <dbReference type="EMBL" id="JAH71226.1"/>
    </source>
</evidence>
<dbReference type="AlphaFoldDB" id="A0A0E9UZR4"/>
<proteinExistence type="predicted"/>
<sequence>MQPLWLKGASSEQGKCSLRTTCPQHEILPLVSLSGSSITTRRCYSNVESTATSPAKQLA</sequence>
<dbReference type="EMBL" id="GBXM01037351">
    <property type="protein sequence ID" value="JAH71226.1"/>
    <property type="molecule type" value="Transcribed_RNA"/>
</dbReference>
<name>A0A0E9UZR4_ANGAN</name>
<accession>A0A0E9UZR4</accession>
<reference evidence="1" key="1">
    <citation type="submission" date="2014-11" db="EMBL/GenBank/DDBJ databases">
        <authorList>
            <person name="Amaro Gonzalez C."/>
        </authorList>
    </citation>
    <scope>NUCLEOTIDE SEQUENCE</scope>
</reference>
<reference evidence="1" key="2">
    <citation type="journal article" date="2015" name="Fish Shellfish Immunol.">
        <title>Early steps in the European eel (Anguilla anguilla)-Vibrio vulnificus interaction in the gills: Role of the RtxA13 toxin.</title>
        <authorList>
            <person name="Callol A."/>
            <person name="Pajuelo D."/>
            <person name="Ebbesson L."/>
            <person name="Teles M."/>
            <person name="MacKenzie S."/>
            <person name="Amaro C."/>
        </authorList>
    </citation>
    <scope>NUCLEOTIDE SEQUENCE</scope>
</reference>
<organism evidence="1">
    <name type="scientific">Anguilla anguilla</name>
    <name type="common">European freshwater eel</name>
    <name type="synonym">Muraena anguilla</name>
    <dbReference type="NCBI Taxonomy" id="7936"/>
    <lineage>
        <taxon>Eukaryota</taxon>
        <taxon>Metazoa</taxon>
        <taxon>Chordata</taxon>
        <taxon>Craniata</taxon>
        <taxon>Vertebrata</taxon>
        <taxon>Euteleostomi</taxon>
        <taxon>Actinopterygii</taxon>
        <taxon>Neopterygii</taxon>
        <taxon>Teleostei</taxon>
        <taxon>Anguilliformes</taxon>
        <taxon>Anguillidae</taxon>
        <taxon>Anguilla</taxon>
    </lineage>
</organism>